<dbReference type="AlphaFoldDB" id="A0AAW9RBC4"/>
<dbReference type="Pfam" id="PF13759">
    <property type="entry name" value="2OG-FeII_Oxy_5"/>
    <property type="match status" value="1"/>
</dbReference>
<accession>A0AAW9RBC4</accession>
<dbReference type="EMBL" id="JAZHOG010000003">
    <property type="protein sequence ID" value="MEJ8567247.1"/>
    <property type="molecule type" value="Genomic_DNA"/>
</dbReference>
<evidence type="ECO:0000313" key="2">
    <source>
        <dbReference type="Proteomes" id="UP001359886"/>
    </source>
</evidence>
<proteinExistence type="predicted"/>
<reference evidence="1 2" key="1">
    <citation type="submission" date="2024-02" db="EMBL/GenBank/DDBJ databases">
        <title>A novel Wenzhouxiangellaceae bacterium, isolated from coastal sediments.</title>
        <authorList>
            <person name="Du Z.-J."/>
            <person name="Ye Y.-Q."/>
            <person name="Zhang X.-Y."/>
        </authorList>
    </citation>
    <scope>NUCLEOTIDE SEQUENCE [LARGE SCALE GENOMIC DNA]</scope>
    <source>
        <strain evidence="1 2">CH-27</strain>
    </source>
</reference>
<dbReference type="Gene3D" id="2.60.120.620">
    <property type="entry name" value="q2cbj1_9rhob like domain"/>
    <property type="match status" value="1"/>
</dbReference>
<protein>
    <submittedName>
        <fullName evidence="1">2OG-Fe(II) oxygenase</fullName>
    </submittedName>
</protein>
<dbReference type="Proteomes" id="UP001359886">
    <property type="component" value="Unassembled WGS sequence"/>
</dbReference>
<dbReference type="RefSeq" id="WP_354694560.1">
    <property type="nucleotide sequence ID" value="NZ_JAZHOG010000003.1"/>
</dbReference>
<comment type="caution">
    <text evidence="1">The sequence shown here is derived from an EMBL/GenBank/DDBJ whole genome shotgun (WGS) entry which is preliminary data.</text>
</comment>
<dbReference type="InterPro" id="IPR012668">
    <property type="entry name" value="CHP02466"/>
</dbReference>
<keyword evidence="2" id="KW-1185">Reference proteome</keyword>
<organism evidence="1 2">
    <name type="scientific">Elongatibacter sediminis</name>
    <dbReference type="NCBI Taxonomy" id="3119006"/>
    <lineage>
        <taxon>Bacteria</taxon>
        <taxon>Pseudomonadati</taxon>
        <taxon>Pseudomonadota</taxon>
        <taxon>Gammaproteobacteria</taxon>
        <taxon>Chromatiales</taxon>
        <taxon>Wenzhouxiangellaceae</taxon>
        <taxon>Elongatibacter</taxon>
    </lineage>
</organism>
<gene>
    <name evidence="1" type="ORF">V3330_06375</name>
</gene>
<evidence type="ECO:0000313" key="1">
    <source>
        <dbReference type="EMBL" id="MEJ8567247.1"/>
    </source>
</evidence>
<name>A0AAW9RBC4_9GAMM</name>
<sequence>MRQPHSEVTETLFPVVVHHREYGSSDLNQGLFDLVKNLQADRSVANRVSVDSITTVGGYQPDVVLHEHCRDDAVWTRFLTEIAEPSVGAYMAAHQQVSGWPVTGTRWRITASWAVLYPASAYQAPHLHRDISCVLTYYARVPVRPRPEGAITFINPHVESTFPAKKNWPYDKHYFPMDGTCLVFPGWLQHFAHPHFAADEERLMFSLDIVFEPPG</sequence>